<dbReference type="InterPro" id="IPR033575">
    <property type="entry name" value="DDA1-like"/>
</dbReference>
<dbReference type="InterPro" id="IPR036361">
    <property type="entry name" value="SAP_dom_sf"/>
</dbReference>
<organism evidence="4 5">
    <name type="scientific">Kalanchoe fedtschenkoi</name>
    <name type="common">Lavender scallops</name>
    <name type="synonym">South American air plant</name>
    <dbReference type="NCBI Taxonomy" id="63787"/>
    <lineage>
        <taxon>Eukaryota</taxon>
        <taxon>Viridiplantae</taxon>
        <taxon>Streptophyta</taxon>
        <taxon>Embryophyta</taxon>
        <taxon>Tracheophyta</taxon>
        <taxon>Spermatophyta</taxon>
        <taxon>Magnoliopsida</taxon>
        <taxon>eudicotyledons</taxon>
        <taxon>Gunneridae</taxon>
        <taxon>Pentapetalae</taxon>
        <taxon>Saxifragales</taxon>
        <taxon>Crassulaceae</taxon>
        <taxon>Kalanchoe</taxon>
    </lineage>
</organism>
<dbReference type="GO" id="GO:0032436">
    <property type="term" value="P:positive regulation of proteasomal ubiquitin-dependent protein catabolic process"/>
    <property type="evidence" value="ECO:0007669"/>
    <property type="project" value="TreeGrafter"/>
</dbReference>
<dbReference type="PANTHER" id="PTHR31879">
    <property type="entry name" value="DET1- AND DDB1-ASSOCIATED PROTEIN 1"/>
    <property type="match status" value="1"/>
</dbReference>
<evidence type="ECO:0000259" key="3">
    <source>
        <dbReference type="PROSITE" id="PS50800"/>
    </source>
</evidence>
<evidence type="ECO:0000256" key="2">
    <source>
        <dbReference type="SAM" id="MobiDB-lite"/>
    </source>
</evidence>
<evidence type="ECO:0000313" key="5">
    <source>
        <dbReference type="Proteomes" id="UP000594263"/>
    </source>
</evidence>
<dbReference type="PROSITE" id="PS50800">
    <property type="entry name" value="SAP"/>
    <property type="match status" value="1"/>
</dbReference>
<dbReference type="SUPFAM" id="SSF68906">
    <property type="entry name" value="SAP domain"/>
    <property type="match status" value="1"/>
</dbReference>
<comment type="similarity">
    <text evidence="1">Belongs to the DDA1 family.</text>
</comment>
<keyword evidence="5" id="KW-1185">Reference proteome</keyword>
<dbReference type="Gramene" id="Kaladp0016s0037.1.v1.1">
    <property type="protein sequence ID" value="Kaladp0016s0037.1.v1.1"/>
    <property type="gene ID" value="Kaladp0016s0037.v1.1"/>
</dbReference>
<dbReference type="AlphaFoldDB" id="A0A7N0SZK9"/>
<accession>A0A7N0SZK9</accession>
<proteinExistence type="inferred from homology"/>
<evidence type="ECO:0000313" key="4">
    <source>
        <dbReference type="EnsemblPlants" id="Kaladp0016s0037.1.v1.1"/>
    </source>
</evidence>
<dbReference type="InterPro" id="IPR003034">
    <property type="entry name" value="SAP_dom"/>
</dbReference>
<dbReference type="InterPro" id="IPR018276">
    <property type="entry name" value="DDA1_dom"/>
</dbReference>
<reference evidence="4" key="1">
    <citation type="submission" date="2021-01" db="UniProtKB">
        <authorList>
            <consortium name="EnsemblPlants"/>
        </authorList>
    </citation>
    <scope>IDENTIFICATION</scope>
</reference>
<dbReference type="EnsemblPlants" id="Kaladp0016s0037.1.v1.1">
    <property type="protein sequence ID" value="Kaladp0016s0037.1.v1.1"/>
    <property type="gene ID" value="Kaladp0016s0037.v1.1"/>
</dbReference>
<feature type="region of interest" description="Disordered" evidence="2">
    <location>
        <begin position="73"/>
        <end position="124"/>
    </location>
</feature>
<sequence>MDAPSSTSKPSDSASLASDASKFLANLPSRGLFSSNIISSNPGGLRVYVCDHDTAPPEEQLIKTNQTNILIRSLTLKKNKSDSKSPNRESSRKRASEKALDGRSKRAVTSSQSSTRHEALNSGAPIKEYHNLTVERLRALLKERGLSVKGKKDELIGRLREADN</sequence>
<feature type="domain" description="SAP" evidence="3">
    <location>
        <begin position="129"/>
        <end position="163"/>
    </location>
</feature>
<dbReference type="GO" id="GO:0080008">
    <property type="term" value="C:Cul4-RING E3 ubiquitin ligase complex"/>
    <property type="evidence" value="ECO:0007669"/>
    <property type="project" value="TreeGrafter"/>
</dbReference>
<dbReference type="SMART" id="SM00513">
    <property type="entry name" value="SAP"/>
    <property type="match status" value="1"/>
</dbReference>
<dbReference type="PANTHER" id="PTHR31879:SF2">
    <property type="entry name" value="DET1- AND DDB1-ASSOCIATED PROTEIN 1"/>
    <property type="match status" value="1"/>
</dbReference>
<name>A0A7N0SZK9_KALFE</name>
<feature type="compositionally biased region" description="Basic and acidic residues" evidence="2">
    <location>
        <begin position="79"/>
        <end position="104"/>
    </location>
</feature>
<protein>
    <recommendedName>
        <fullName evidence="3">SAP domain-containing protein</fullName>
    </recommendedName>
</protein>
<dbReference type="Proteomes" id="UP000594263">
    <property type="component" value="Unplaced"/>
</dbReference>
<dbReference type="Gene3D" id="1.10.720.30">
    <property type="entry name" value="SAP domain"/>
    <property type="match status" value="1"/>
</dbReference>
<dbReference type="Pfam" id="PF10172">
    <property type="entry name" value="DDA1"/>
    <property type="match status" value="1"/>
</dbReference>
<evidence type="ECO:0000256" key="1">
    <source>
        <dbReference type="ARBA" id="ARBA00008042"/>
    </source>
</evidence>
<dbReference type="Pfam" id="PF02037">
    <property type="entry name" value="SAP"/>
    <property type="match status" value="1"/>
</dbReference>
<dbReference type="OMA" id="PEDQHIQ"/>